<reference evidence="5" key="1">
    <citation type="submission" date="2018-03" db="EMBL/GenBank/DDBJ databases">
        <title>Gramella fulva sp. nov., isolated from a dry surface of tidal flat.</title>
        <authorList>
            <person name="Hwang S.H."/>
            <person name="Hwang W.M."/>
            <person name="Kang K."/>
            <person name="Ahn T.-Y."/>
        </authorList>
    </citation>
    <scope>NUCLEOTIDE SEQUENCE [LARGE SCALE GENOMIC DNA]</scope>
    <source>
        <strain evidence="5">SH35</strain>
    </source>
</reference>
<dbReference type="Gene3D" id="3.50.50.60">
    <property type="entry name" value="FAD/NAD(P)-binding domain"/>
    <property type="match status" value="1"/>
</dbReference>
<dbReference type="Proteomes" id="UP000241507">
    <property type="component" value="Chromosome"/>
</dbReference>
<dbReference type="PANTHER" id="PTHR43476">
    <property type="entry name" value="3-(3-HYDROXY-PHENYL)PROPIONATE/3-HYDROXYCINNAMIC ACID HYDROXYLASE"/>
    <property type="match status" value="1"/>
</dbReference>
<evidence type="ECO:0000313" key="5">
    <source>
        <dbReference type="Proteomes" id="UP000241507"/>
    </source>
</evidence>
<dbReference type="SUPFAM" id="SSF51905">
    <property type="entry name" value="FAD/NAD(P)-binding domain"/>
    <property type="match status" value="1"/>
</dbReference>
<keyword evidence="1" id="KW-0560">Oxidoreductase</keyword>
<accession>A0A2R3Z6U6</accession>
<feature type="domain" description="FAD-binding" evidence="3">
    <location>
        <begin position="4"/>
        <end position="332"/>
    </location>
</feature>
<proteinExistence type="predicted"/>
<evidence type="ECO:0000313" key="4">
    <source>
        <dbReference type="EMBL" id="AVR46000.1"/>
    </source>
</evidence>
<dbReference type="EMBL" id="CP028136">
    <property type="protein sequence ID" value="AVR46000.1"/>
    <property type="molecule type" value="Genomic_DNA"/>
</dbReference>
<dbReference type="InterPro" id="IPR002938">
    <property type="entry name" value="FAD-bd"/>
</dbReference>
<dbReference type="GO" id="GO:0071949">
    <property type="term" value="F:FAD binding"/>
    <property type="evidence" value="ECO:0007669"/>
    <property type="project" value="InterPro"/>
</dbReference>
<dbReference type="PANTHER" id="PTHR43476:SF4">
    <property type="entry name" value="BLR0106 PROTEIN"/>
    <property type="match status" value="1"/>
</dbReference>
<sequence>MNREVIIVGAGPVGLSLAVQLGKEGKRVLLLEKKPATSEHSKAITIWPATQEILHQMGALKEFKKQALHFEVVKLYDADNDNFIIQFPLKELQKETRFPELLILPQYRTEKILKENVENNKSVELQFNAEVFSIKDQKEKVKVSYRKNNEEFTVSGRFLIGCDGGNSFVRESLKIELKGKTFPFKAGLADIKLKTDKKFHSPRFSSGDHLFIAFYIGDDLWRIIFLKKHSVETRIGEKLEEIIQKLFGSENFEKIWESEFRLHSRTAEKLHFGNIVLAGDAAHLNSPVGGQGMNAGIIDTLRLKEALLKALNSNQSKPLTDYAEKRKKAIKNGVNKNTAFMTSLLLRQNGRYARLVIKSLALALKIGWIRHKFLRKMSLLSA</sequence>
<keyword evidence="5" id="KW-1185">Reference proteome</keyword>
<dbReference type="GO" id="GO:0016491">
    <property type="term" value="F:oxidoreductase activity"/>
    <property type="evidence" value="ECO:0007669"/>
    <property type="project" value="UniProtKB-KW"/>
</dbReference>
<dbReference type="InterPro" id="IPR036188">
    <property type="entry name" value="FAD/NAD-bd_sf"/>
</dbReference>
<dbReference type="InterPro" id="IPR050631">
    <property type="entry name" value="PheA/TfdB_FAD_monoxygenase"/>
</dbReference>
<evidence type="ECO:0000256" key="2">
    <source>
        <dbReference type="ARBA" id="ARBA00023027"/>
    </source>
</evidence>
<evidence type="ECO:0000259" key="3">
    <source>
        <dbReference type="Pfam" id="PF01494"/>
    </source>
</evidence>
<dbReference type="RefSeq" id="WP_107012775.1">
    <property type="nucleotide sequence ID" value="NZ_CP028136.1"/>
</dbReference>
<dbReference type="PRINTS" id="PR00420">
    <property type="entry name" value="RNGMNOXGNASE"/>
</dbReference>
<dbReference type="Gene3D" id="3.30.70.2450">
    <property type="match status" value="1"/>
</dbReference>
<dbReference type="KEGG" id="grs:C7S20_12455"/>
<protein>
    <recommendedName>
        <fullName evidence="3">FAD-binding domain-containing protein</fullName>
    </recommendedName>
</protein>
<dbReference type="OrthoDB" id="9766816at2"/>
<dbReference type="AlphaFoldDB" id="A0A2R3Z6U6"/>
<gene>
    <name evidence="4" type="ORF">C7S20_12455</name>
</gene>
<name>A0A2R3Z6U6_9FLAO</name>
<organism evidence="4 5">
    <name type="scientific">Christiangramia fulva</name>
    <dbReference type="NCBI Taxonomy" id="2126553"/>
    <lineage>
        <taxon>Bacteria</taxon>
        <taxon>Pseudomonadati</taxon>
        <taxon>Bacteroidota</taxon>
        <taxon>Flavobacteriia</taxon>
        <taxon>Flavobacteriales</taxon>
        <taxon>Flavobacteriaceae</taxon>
        <taxon>Christiangramia</taxon>
    </lineage>
</organism>
<dbReference type="Pfam" id="PF01494">
    <property type="entry name" value="FAD_binding_3"/>
    <property type="match status" value="1"/>
</dbReference>
<keyword evidence="2" id="KW-0520">NAD</keyword>
<evidence type="ECO:0000256" key="1">
    <source>
        <dbReference type="ARBA" id="ARBA00023002"/>
    </source>
</evidence>